<dbReference type="EMBL" id="CP001750">
    <property type="protein sequence ID" value="ADB10061.1"/>
    <property type="molecule type" value="Genomic_DNA"/>
</dbReference>
<keyword evidence="2" id="KW-1185">Reference proteome</keyword>
<dbReference type="Pfam" id="PF05133">
    <property type="entry name" value="SPP1_portal"/>
    <property type="match status" value="1"/>
</dbReference>
<organism evidence="1 2">
    <name type="scientific">Bifidobacterium dentium (strain ATCC 27534 / DSM 20436 / JCM 1195 / Bd1)</name>
    <dbReference type="NCBI Taxonomy" id="401473"/>
    <lineage>
        <taxon>Bacteria</taxon>
        <taxon>Bacillati</taxon>
        <taxon>Actinomycetota</taxon>
        <taxon>Actinomycetes</taxon>
        <taxon>Bifidobacteriales</taxon>
        <taxon>Bifidobacteriaceae</taxon>
        <taxon>Bifidobacterium</taxon>
    </lineage>
</organism>
<name>D2QB75_BIFDB</name>
<dbReference type="eggNOG" id="ENOG502Z839">
    <property type="taxonomic scope" value="Bacteria"/>
</dbReference>
<gene>
    <name evidence="1" type="ordered locus">BDP_1461</name>
</gene>
<dbReference type="InterPro" id="IPR021145">
    <property type="entry name" value="Portal_protein_SPP1_Gp6-like"/>
</dbReference>
<dbReference type="AlphaFoldDB" id="D2QB75"/>
<evidence type="ECO:0000313" key="2">
    <source>
        <dbReference type="Proteomes" id="UP000008693"/>
    </source>
</evidence>
<reference evidence="1 2" key="1">
    <citation type="journal article" date="2009" name="PLoS Genet.">
        <title>The Bifidobacterium dentium Bd1 genome sequence reflects its genetic adaptation to the human oral cavity.</title>
        <authorList>
            <person name="Ventura M."/>
            <person name="Turroni F."/>
            <person name="Zomer A."/>
            <person name="Foroni E."/>
            <person name="Giubellini V."/>
            <person name="Bottacini F."/>
            <person name="Canchaya C."/>
            <person name="Claesson M.J."/>
            <person name="He F."/>
            <person name="Mantzourani M."/>
            <person name="Mulas L."/>
            <person name="Ferrarini A."/>
            <person name="Gao B."/>
            <person name="Delledonne M."/>
            <person name="Henrissat B."/>
            <person name="Coutinho P."/>
            <person name="Oggioni M."/>
            <person name="Gupta R.S."/>
            <person name="Zhang Z."/>
            <person name="Beighton D."/>
            <person name="Fitzgerald G.F."/>
            <person name="O'Toole P.W."/>
            <person name="van Sinderen D."/>
        </authorList>
    </citation>
    <scope>NUCLEOTIDE SEQUENCE [LARGE SCALE GENOMIC DNA]</scope>
    <source>
        <strain evidence="2">ATCC 27534 / DSM 20436 / JCM 1195 / Bd1</strain>
    </source>
</reference>
<dbReference type="RefSeq" id="WP_003839566.1">
    <property type="nucleotide sequence ID" value="NC_013714.1"/>
</dbReference>
<protein>
    <submittedName>
        <fullName evidence="1">Phage protein</fullName>
    </submittedName>
</protein>
<dbReference type="KEGG" id="bde:BDP_1461"/>
<dbReference type="HOGENOM" id="CLU_037838_0_0_11"/>
<dbReference type="Proteomes" id="UP000008693">
    <property type="component" value="Chromosome"/>
</dbReference>
<sequence>MTQTIFDTARSTPINTGSLAVPANVEGVYREDVDAIARLITVWKDHYPKNLIRMGFYTAHNSLKDFGISVPRVIATNVRSCVGWPAKAVRSLADLSVFDGVDTGLDDPYDVGGLSRQLADTLAVDEAIVSAYIYGCSFLTITAGNRPGSVLFTPRSAELSAATWDGATSRLSGALTITDATDKGEVTSYNVFLPYRSYEFVKIAGIWKAVRMDTNWPTPTVVPFVSDPQLSRPLGVSRITPVVMSATDMAFRTMVRMEATAEFYSVPKLWFLGANRDAFDADTWSNLISAINGIGVDEETGEKPTMQQVQQASMTPHADMLKTIALLLASDTDLPVDSLGITLTNPTSAEAMAAAERRLTRRADRQNRLFGARIEELLRMAVCLRDGLGEPPADLTVRAQWMPTREISDAARADAYVKIAGVNAAYATSNVGLRRLGLTGPEIETLKADMNRQQGAALLEALVAKGNVDDGANDKQG</sequence>
<evidence type="ECO:0000313" key="1">
    <source>
        <dbReference type="EMBL" id="ADB10061.1"/>
    </source>
</evidence>
<dbReference type="GeneID" id="31606634"/>
<dbReference type="STRING" id="401473.BDP_1461"/>
<proteinExistence type="predicted"/>
<accession>D2QB75</accession>